<dbReference type="RefSeq" id="WP_082907266.1">
    <property type="nucleotide sequence ID" value="NZ_AP025567.1"/>
</dbReference>
<gene>
    <name evidence="2" type="ORF">DW099_16325</name>
</gene>
<evidence type="ECO:0000313" key="3">
    <source>
        <dbReference type="Proteomes" id="UP000284841"/>
    </source>
</evidence>
<dbReference type="GeneID" id="83002473"/>
<dbReference type="Pfam" id="PF09919">
    <property type="entry name" value="DUF2149"/>
    <property type="match status" value="1"/>
</dbReference>
<reference evidence="2 3" key="1">
    <citation type="submission" date="2018-08" db="EMBL/GenBank/DDBJ databases">
        <title>A genome reference for cultivated species of the human gut microbiota.</title>
        <authorList>
            <person name="Zou Y."/>
            <person name="Xue W."/>
            <person name="Luo G."/>
        </authorList>
    </citation>
    <scope>NUCLEOTIDE SEQUENCE [LARGE SCALE GENOMIC DNA]</scope>
    <source>
        <strain evidence="2 3">AM07-24</strain>
    </source>
</reference>
<dbReference type="OrthoDB" id="8756620at2"/>
<accession>A0A415DXR8</accession>
<keyword evidence="3" id="KW-1185">Reference proteome</keyword>
<comment type="caution">
    <text evidence="2">The sequence shown here is derived from an EMBL/GenBank/DDBJ whole genome shotgun (WGS) entry which is preliminary data.</text>
</comment>
<dbReference type="EMBL" id="QRMS01000005">
    <property type="protein sequence ID" value="RHJ85259.1"/>
    <property type="molecule type" value="Genomic_DNA"/>
</dbReference>
<dbReference type="STRING" id="1776384.GCA_900086585_00033"/>
<feature type="transmembrane region" description="Helical" evidence="1">
    <location>
        <begin position="27"/>
        <end position="49"/>
    </location>
</feature>
<dbReference type="Proteomes" id="UP000284841">
    <property type="component" value="Unassembled WGS sequence"/>
</dbReference>
<dbReference type="InterPro" id="IPR018676">
    <property type="entry name" value="DUF2149"/>
</dbReference>
<organism evidence="2 3">
    <name type="scientific">Emergencia timonensis</name>
    <dbReference type="NCBI Taxonomy" id="1776384"/>
    <lineage>
        <taxon>Bacteria</taxon>
        <taxon>Bacillati</taxon>
        <taxon>Bacillota</taxon>
        <taxon>Clostridia</taxon>
        <taxon>Peptostreptococcales</taxon>
        <taxon>Anaerovoracaceae</taxon>
        <taxon>Emergencia</taxon>
    </lineage>
</organism>
<dbReference type="AlphaFoldDB" id="A0A415DXR8"/>
<name>A0A415DXR8_9FIRM</name>
<evidence type="ECO:0000256" key="1">
    <source>
        <dbReference type="SAM" id="Phobius"/>
    </source>
</evidence>
<proteinExistence type="predicted"/>
<keyword evidence="1" id="KW-0472">Membrane</keyword>
<sequence length="103" mass="11833">MLGNRKGLRGGRENRYNREDINPMENVANLVDVMLVFACALMIAIITFWKVDISNIQQVDKEDLQKVDNLKESVQEKAMTDQYKSKGTVYEDPETGEMYIISN</sequence>
<evidence type="ECO:0000313" key="2">
    <source>
        <dbReference type="EMBL" id="RHJ85259.1"/>
    </source>
</evidence>
<protein>
    <submittedName>
        <fullName evidence="2">DUF2149 domain-containing protein</fullName>
    </submittedName>
</protein>
<keyword evidence="1" id="KW-0812">Transmembrane</keyword>
<keyword evidence="1" id="KW-1133">Transmembrane helix</keyword>